<keyword evidence="3 5" id="KW-1133">Transmembrane helix</keyword>
<feature type="transmembrane region" description="Helical" evidence="5">
    <location>
        <begin position="196"/>
        <end position="219"/>
    </location>
</feature>
<organism evidence="7 8">
    <name type="scientific">Jimgerdemannia flammicorona</name>
    <dbReference type="NCBI Taxonomy" id="994334"/>
    <lineage>
        <taxon>Eukaryota</taxon>
        <taxon>Fungi</taxon>
        <taxon>Fungi incertae sedis</taxon>
        <taxon>Mucoromycota</taxon>
        <taxon>Mucoromycotina</taxon>
        <taxon>Endogonomycetes</taxon>
        <taxon>Endogonales</taxon>
        <taxon>Endogonaceae</taxon>
        <taxon>Jimgerdemannia</taxon>
    </lineage>
</organism>
<dbReference type="InterPro" id="IPR036259">
    <property type="entry name" value="MFS_trans_sf"/>
</dbReference>
<accession>A0A433DEL6</accession>
<evidence type="ECO:0000313" key="8">
    <source>
        <dbReference type="Proteomes" id="UP000268093"/>
    </source>
</evidence>
<evidence type="ECO:0000256" key="2">
    <source>
        <dbReference type="ARBA" id="ARBA00022692"/>
    </source>
</evidence>
<dbReference type="PROSITE" id="PS50850">
    <property type="entry name" value="MFS"/>
    <property type="match status" value="1"/>
</dbReference>
<reference evidence="7 8" key="1">
    <citation type="journal article" date="2018" name="New Phytol.">
        <title>Phylogenomics of Endogonaceae and evolution of mycorrhizas within Mucoromycota.</title>
        <authorList>
            <person name="Chang Y."/>
            <person name="Desiro A."/>
            <person name="Na H."/>
            <person name="Sandor L."/>
            <person name="Lipzen A."/>
            <person name="Clum A."/>
            <person name="Barry K."/>
            <person name="Grigoriev I.V."/>
            <person name="Martin F.M."/>
            <person name="Stajich J.E."/>
            <person name="Smith M.E."/>
            <person name="Bonito G."/>
            <person name="Spatafora J.W."/>
        </authorList>
    </citation>
    <scope>NUCLEOTIDE SEQUENCE [LARGE SCALE GENOMIC DNA]</scope>
    <source>
        <strain evidence="7 8">GMNB39</strain>
    </source>
</reference>
<evidence type="ECO:0000256" key="4">
    <source>
        <dbReference type="ARBA" id="ARBA00023136"/>
    </source>
</evidence>
<protein>
    <recommendedName>
        <fullName evidence="6">Major facilitator superfamily (MFS) profile domain-containing protein</fullName>
    </recommendedName>
</protein>
<dbReference type="InterPro" id="IPR020846">
    <property type="entry name" value="MFS_dom"/>
</dbReference>
<evidence type="ECO:0000256" key="5">
    <source>
        <dbReference type="SAM" id="Phobius"/>
    </source>
</evidence>
<keyword evidence="8" id="KW-1185">Reference proteome</keyword>
<dbReference type="EMBL" id="RBNI01002470">
    <property type="protein sequence ID" value="RUP49254.1"/>
    <property type="molecule type" value="Genomic_DNA"/>
</dbReference>
<evidence type="ECO:0000256" key="1">
    <source>
        <dbReference type="ARBA" id="ARBA00004141"/>
    </source>
</evidence>
<gene>
    <name evidence="7" type="ORF">BC936DRAFT_142956</name>
</gene>
<feature type="domain" description="Major facilitator superfamily (MFS) profile" evidence="6">
    <location>
        <begin position="164"/>
        <end position="237"/>
    </location>
</feature>
<dbReference type="InterPro" id="IPR005829">
    <property type="entry name" value="Sugar_transporter_CS"/>
</dbReference>
<dbReference type="Gene3D" id="1.20.1250.20">
    <property type="entry name" value="MFS general substrate transporter like domains"/>
    <property type="match status" value="1"/>
</dbReference>
<proteinExistence type="predicted"/>
<dbReference type="GO" id="GO:0022857">
    <property type="term" value="F:transmembrane transporter activity"/>
    <property type="evidence" value="ECO:0007669"/>
    <property type="project" value="InterPro"/>
</dbReference>
<dbReference type="Proteomes" id="UP000268093">
    <property type="component" value="Unassembled WGS sequence"/>
</dbReference>
<comment type="caution">
    <text evidence="7">The sequence shown here is derived from an EMBL/GenBank/DDBJ whole genome shotgun (WGS) entry which is preliminary data.</text>
</comment>
<dbReference type="GO" id="GO:0016020">
    <property type="term" value="C:membrane"/>
    <property type="evidence" value="ECO:0007669"/>
    <property type="project" value="UniProtKB-SubCell"/>
</dbReference>
<comment type="subcellular location">
    <subcellularLocation>
        <location evidence="1">Membrane</location>
        <topology evidence="1">Multi-pass membrane protein</topology>
    </subcellularLocation>
</comment>
<dbReference type="PROSITE" id="PS00216">
    <property type="entry name" value="SUGAR_TRANSPORT_1"/>
    <property type="match status" value="1"/>
</dbReference>
<name>A0A433DEL6_9FUNG</name>
<dbReference type="SUPFAM" id="SSF103473">
    <property type="entry name" value="MFS general substrate transporter"/>
    <property type="match status" value="1"/>
</dbReference>
<evidence type="ECO:0000256" key="3">
    <source>
        <dbReference type="ARBA" id="ARBA00022989"/>
    </source>
</evidence>
<sequence>MVILFCALAPPITTPLHTPIILGALSSGILFRKKIGLKYSIYIYSKNYDNNPSLSERIFVRQHRLATELCCPFLSSLSIKKPHPHGIKNSQQHRTHRVHRPAVGHSRLHHYSPTLPAAAAALPGRRGWGRGKSVRDATRLCSHYPIREQFSYLYHFSLLSRYQATLFNRTLRFITAFKLLVSTDRSGAAAHAKWDLVLLGGLMGSLFSFLQFVIAPVIGRLSDRLGRRRTLLLTMVS</sequence>
<keyword evidence="2 5" id="KW-0812">Transmembrane</keyword>
<keyword evidence="4 5" id="KW-0472">Membrane</keyword>
<evidence type="ECO:0000313" key="7">
    <source>
        <dbReference type="EMBL" id="RUP49254.1"/>
    </source>
</evidence>
<evidence type="ECO:0000259" key="6">
    <source>
        <dbReference type="PROSITE" id="PS50850"/>
    </source>
</evidence>
<dbReference type="AlphaFoldDB" id="A0A433DEL6"/>